<dbReference type="GO" id="GO:0005737">
    <property type="term" value="C:cytoplasm"/>
    <property type="evidence" value="ECO:0007669"/>
    <property type="project" value="UniProtKB-SubCell"/>
</dbReference>
<dbReference type="NCBIfam" id="TIGR01392">
    <property type="entry name" value="homoserO_Ac_trn"/>
    <property type="match status" value="1"/>
</dbReference>
<dbReference type="RefSeq" id="WP_243646839.1">
    <property type="nucleotide sequence ID" value="NZ_SMAN01000015.1"/>
</dbReference>
<evidence type="ECO:0000313" key="5">
    <source>
        <dbReference type="EMBL" id="TCT19994.1"/>
    </source>
</evidence>
<dbReference type="GO" id="GO:0009092">
    <property type="term" value="P:homoserine metabolic process"/>
    <property type="evidence" value="ECO:0007669"/>
    <property type="project" value="TreeGrafter"/>
</dbReference>
<dbReference type="InterPro" id="IPR008220">
    <property type="entry name" value="HAT_MetX-like"/>
</dbReference>
<dbReference type="Gene3D" id="3.40.50.1820">
    <property type="entry name" value="alpha/beta hydrolase"/>
    <property type="match status" value="1"/>
</dbReference>
<dbReference type="PIRSF" id="PIRSF000443">
    <property type="entry name" value="Homoser_Ac_trans"/>
    <property type="match status" value="1"/>
</dbReference>
<sequence length="357" mass="39592">MAKVKTRDSDTRQTGTISIGSFCLESGVELPEVHLAYEKVGPDAAPAVLVCHALTGNQFAVGSREEPGWWAGLIGSGKSVDTEKFQVITFNVLGGCSGSTGPLTPDPKTGKPYRNKFPHVTIRDMVRAQEKALARMGVQQLKAVIGGSLGGMQVLEWGLCFPEKMETLFVLAATPFLSDYGIAFNRVGIEVIENDPGFHGGEYSNPGEVKGFEIARMTGMITYRSPDLFADRFSRSRSGQEKNGKPIYEVESYLKYQGEKITERFDVNSYLTLLYAMNDHDIGRGRGDWKDALNLYQAKVIGIGYKGDLIYPPSLMKQFVCEVRDGTFYEVDTKYGHDGFLVEFDKWGPMIQHHLQK</sequence>
<keyword evidence="6" id="KW-1185">Reference proteome</keyword>
<protein>
    <recommendedName>
        <fullName evidence="2">Homoserine O-acetyltransferase</fullName>
        <shortName evidence="2">HAT</shortName>
        <ecNumber evidence="2">2.3.1.31</ecNumber>
    </recommendedName>
    <alternativeName>
        <fullName evidence="2">Homoserine transacetylase</fullName>
        <shortName evidence="2">HTA</shortName>
    </alternativeName>
</protein>
<evidence type="ECO:0000256" key="1">
    <source>
        <dbReference type="ARBA" id="ARBA00022679"/>
    </source>
</evidence>
<evidence type="ECO:0000313" key="6">
    <source>
        <dbReference type="Proteomes" id="UP000294650"/>
    </source>
</evidence>
<comment type="subcellular location">
    <subcellularLocation>
        <location evidence="2">Cytoplasm</location>
    </subcellularLocation>
</comment>
<feature type="active site" evidence="2 3">
    <location>
        <position position="337"/>
    </location>
</feature>
<dbReference type="PANTHER" id="PTHR32268:SF11">
    <property type="entry name" value="HOMOSERINE O-ACETYLTRANSFERASE"/>
    <property type="match status" value="1"/>
</dbReference>
<dbReference type="HAMAP" id="MF_00296">
    <property type="entry name" value="MetX_acyltransf"/>
    <property type="match status" value="1"/>
</dbReference>
<organism evidence="5 6">
    <name type="scientific">Melghiribacillus thermohalophilus</name>
    <dbReference type="NCBI Taxonomy" id="1324956"/>
    <lineage>
        <taxon>Bacteria</taxon>
        <taxon>Bacillati</taxon>
        <taxon>Bacillota</taxon>
        <taxon>Bacilli</taxon>
        <taxon>Bacillales</taxon>
        <taxon>Bacillaceae</taxon>
        <taxon>Melghiribacillus</taxon>
    </lineage>
</organism>
<keyword evidence="1 2" id="KW-0808">Transferase</keyword>
<feature type="domain" description="AB hydrolase-1" evidence="4">
    <location>
        <begin position="46"/>
        <end position="207"/>
    </location>
</feature>
<dbReference type="AlphaFoldDB" id="A0A4R3MUH7"/>
<comment type="subunit">
    <text evidence="2">Homodimer.</text>
</comment>
<reference evidence="5 6" key="1">
    <citation type="submission" date="2019-03" db="EMBL/GenBank/DDBJ databases">
        <title>Genomic Encyclopedia of Type Strains, Phase IV (KMG-IV): sequencing the most valuable type-strain genomes for metagenomic binning, comparative biology and taxonomic classification.</title>
        <authorList>
            <person name="Goeker M."/>
        </authorList>
    </citation>
    <scope>NUCLEOTIDE SEQUENCE [LARGE SCALE GENOMIC DNA]</scope>
    <source>
        <strain evidence="5 6">DSM 25894</strain>
    </source>
</reference>
<dbReference type="Proteomes" id="UP000294650">
    <property type="component" value="Unassembled WGS sequence"/>
</dbReference>
<evidence type="ECO:0000259" key="4">
    <source>
        <dbReference type="Pfam" id="PF00561"/>
    </source>
</evidence>
<keyword evidence="2" id="KW-0028">Amino-acid biosynthesis</keyword>
<dbReference type="InterPro" id="IPR000073">
    <property type="entry name" value="AB_hydrolase_1"/>
</dbReference>
<comment type="caution">
    <text evidence="5">The sequence shown here is derived from an EMBL/GenBank/DDBJ whole genome shotgun (WGS) entry which is preliminary data.</text>
</comment>
<accession>A0A4R3MUH7</accession>
<dbReference type="SUPFAM" id="SSF53474">
    <property type="entry name" value="alpha/beta-Hydrolases"/>
    <property type="match status" value="1"/>
</dbReference>
<dbReference type="UniPathway" id="UPA00051">
    <property type="reaction ID" value="UER00074"/>
</dbReference>
<dbReference type="EC" id="2.3.1.31" evidence="2"/>
<dbReference type="Pfam" id="PF00561">
    <property type="entry name" value="Abhydrolase_1"/>
    <property type="match status" value="1"/>
</dbReference>
<keyword evidence="2" id="KW-0963">Cytoplasm</keyword>
<evidence type="ECO:0000256" key="3">
    <source>
        <dbReference type="PIRSR" id="PIRSR000443-1"/>
    </source>
</evidence>
<gene>
    <name evidence="2" type="primary">metXA</name>
    <name evidence="5" type="ORF">EDD68_11545</name>
</gene>
<comment type="similarity">
    <text evidence="2">Belongs to the AB hydrolase superfamily. MetX family.</text>
</comment>
<name>A0A4R3MUH7_9BACI</name>
<feature type="binding site" evidence="2">
    <location>
        <position position="216"/>
    </location>
    <ligand>
        <name>substrate</name>
    </ligand>
</feature>
<dbReference type="EMBL" id="SMAN01000015">
    <property type="protein sequence ID" value="TCT19994.1"/>
    <property type="molecule type" value="Genomic_DNA"/>
</dbReference>
<dbReference type="NCBIfam" id="NF001209">
    <property type="entry name" value="PRK00175.1"/>
    <property type="match status" value="1"/>
</dbReference>
<comment type="catalytic activity">
    <reaction evidence="2">
        <text>L-homoserine + acetyl-CoA = O-acetyl-L-homoserine + CoA</text>
        <dbReference type="Rhea" id="RHEA:13701"/>
        <dbReference type="ChEBI" id="CHEBI:57287"/>
        <dbReference type="ChEBI" id="CHEBI:57288"/>
        <dbReference type="ChEBI" id="CHEBI:57476"/>
        <dbReference type="ChEBI" id="CHEBI:57716"/>
        <dbReference type="EC" id="2.3.1.31"/>
    </reaction>
</comment>
<comment type="caution">
    <text evidence="2">Lacks conserved residue(s) required for the propagation of feature annotation.</text>
</comment>
<dbReference type="GO" id="GO:0004414">
    <property type="term" value="F:homoserine O-acetyltransferase activity"/>
    <property type="evidence" value="ECO:0007669"/>
    <property type="project" value="UniProtKB-UniRule"/>
</dbReference>
<feature type="active site" evidence="2 3">
    <location>
        <position position="308"/>
    </location>
</feature>
<feature type="active site" description="Nucleophile" evidence="2 3">
    <location>
        <position position="148"/>
    </location>
</feature>
<dbReference type="PANTHER" id="PTHR32268">
    <property type="entry name" value="HOMOSERINE O-ACETYLTRANSFERASE"/>
    <property type="match status" value="1"/>
</dbReference>
<dbReference type="GO" id="GO:0009086">
    <property type="term" value="P:methionine biosynthetic process"/>
    <property type="evidence" value="ECO:0007669"/>
    <property type="project" value="UniProtKB-UniRule"/>
</dbReference>
<dbReference type="InterPro" id="IPR029058">
    <property type="entry name" value="AB_hydrolase_fold"/>
</dbReference>
<feature type="binding site" evidence="2">
    <location>
        <position position="338"/>
    </location>
    <ligand>
        <name>substrate</name>
    </ligand>
</feature>
<comment type="pathway">
    <text evidence="2">Amino-acid biosynthesis; L-methionine biosynthesis via de novo pathway; O-acetyl-L-homoserine from L-homoserine: step 1/1.</text>
</comment>
<comment type="function">
    <text evidence="2">Transfers an acetyl group from acetyl-CoA to L-homoserine, forming acetyl-L-homoserine.</text>
</comment>
<keyword evidence="2" id="KW-0486">Methionine biosynthesis</keyword>
<evidence type="ECO:0000256" key="2">
    <source>
        <dbReference type="HAMAP-Rule" id="MF_00296"/>
    </source>
</evidence>
<keyword evidence="2" id="KW-0012">Acyltransferase</keyword>
<proteinExistence type="inferred from homology"/>